<accession>D4LAP7</accession>
<dbReference type="HOGENOM" id="CLU_340937_0_0_9"/>
<dbReference type="Pfam" id="PF05738">
    <property type="entry name" value="Cna_B"/>
    <property type="match status" value="2"/>
</dbReference>
<sequence length="832" mass="90107">MRKQSQQVTEILHTHRNQARYFAVFLMLSALVISFVCSALMMPAVSMTGGDPKYDKAYTIENILSSYNLFIENDLTTHNHVVGAMAVGNDYTGKSASGDAAKAPSYAKNIIEAYNYSCGAYLDEADKENLAFYYQTKEDNVFLGTNYVQVTDPYIDFAQAFQNIRAWSQAKATETGSHVWVVQASDLTQTYNHTSGKKLDIDVSTVTATDIIIPKNIYDQIGLINFTSSTGATTEKIVDGMARNGYTITIPDVTDTYFTFEYSNVDKFVTVNEQQSSNMFKGLSGAIHGGEANLDGANLIWNFPDATDVSVKHLTGHLVAPNATVQINCREDGSIVTGGNFEGNVIARNAFTGGEAHFYSYYGLKSTKPMDVSVEKQWVGDPEGTSHEGDNVRVQLYKSQDAVEDLSQLTDAQKSGEPITLNSTNNWAYKWENVEKGYFYYVKELDVPDGYTVSYSGNGLSTIGMIVISNTNNTTVVTTTTGTGTAATTTTASDESTTTTQTTTTTETTTTTTVQTTTTTAPATTTTAAATTTQGIRIGIHKVWSDHATNSHDSDTVVVEIHRSTNPADVPNQEKITTMAVTTTTTATVTTTGKSPPSGNTVQLDNVVFGTEIDLSAFDYTNITEIALKISDLASGGDGQVHIHPNYKSYQFADAESDGLIHIKLTPPTSSKLIIYRYNGTGTLESVFLYFNTTSQQGMDSIKPVLAAANGSSSPTWVQNLEIRKDTGWTATAENLPATDADGNPYYYWAVEKDFSGYDASYLYENSPGDKYITGKDGSITVCNTPSKTTGVVMPSTGGSGTFAHRLIGISLMTAAAGLFVLRRQKQFRSSA</sequence>
<name>D4LAP7_RUMC1</name>
<dbReference type="BioCyc" id="RCHA213810:RUM_RS02240-MONOMER"/>
<dbReference type="PATRIC" id="fig|213810.4.peg.370"/>
<keyword evidence="2" id="KW-0812">Transmembrane</keyword>
<dbReference type="STRING" id="213810.RUM_04620"/>
<keyword evidence="2" id="KW-1133">Transmembrane helix</keyword>
<dbReference type="EMBL" id="FP929052">
    <property type="protein sequence ID" value="CBL16692.1"/>
    <property type="molecule type" value="Genomic_DNA"/>
</dbReference>
<dbReference type="GeneID" id="83155290"/>
<dbReference type="Pfam" id="PF20597">
    <property type="entry name" value="pAdhesive_15"/>
    <property type="match status" value="1"/>
</dbReference>
<feature type="domain" description="CNA-B" evidence="3">
    <location>
        <begin position="372"/>
        <end position="459"/>
    </location>
</feature>
<feature type="region of interest" description="Disordered" evidence="1">
    <location>
        <begin position="483"/>
        <end position="510"/>
    </location>
</feature>
<dbReference type="SUPFAM" id="SSF49478">
    <property type="entry name" value="Cna protein B-type domain"/>
    <property type="match status" value="2"/>
</dbReference>
<evidence type="ECO:0000256" key="1">
    <source>
        <dbReference type="SAM" id="MobiDB-lite"/>
    </source>
</evidence>
<dbReference type="KEGG" id="rch:RUM_04620"/>
<reference evidence="5" key="1">
    <citation type="submission" date="2010-03" db="EMBL/GenBank/DDBJ databases">
        <title>The genome sequence of Ruminococcus sp. 18P13.</title>
        <authorList>
            <consortium name="metaHIT consortium -- http://www.metahit.eu/"/>
            <person name="Pajon A."/>
            <person name="Turner K."/>
            <person name="Parkhill J."/>
            <person name="Bernalier A."/>
        </authorList>
    </citation>
    <scope>NUCLEOTIDE SEQUENCE [LARGE SCALE GENOMIC DNA]</scope>
    <source>
        <strain evidence="5">Type strain: 18P13</strain>
    </source>
</reference>
<evidence type="ECO:0000259" key="3">
    <source>
        <dbReference type="Pfam" id="PF05738"/>
    </source>
</evidence>
<evidence type="ECO:0000313" key="6">
    <source>
        <dbReference type="Proteomes" id="UP000007054"/>
    </source>
</evidence>
<evidence type="ECO:0000256" key="2">
    <source>
        <dbReference type="SAM" id="Phobius"/>
    </source>
</evidence>
<dbReference type="CDD" id="cd00222">
    <property type="entry name" value="CollagenBindB"/>
    <property type="match status" value="1"/>
</dbReference>
<dbReference type="InterPro" id="IPR008454">
    <property type="entry name" value="Collagen-bd_Cna-like_B-typ_dom"/>
</dbReference>
<dbReference type="RefSeq" id="WP_015557599.1">
    <property type="nucleotide sequence ID" value="NC_021039.1"/>
</dbReference>
<dbReference type="Proteomes" id="UP000007054">
    <property type="component" value="Chromosome"/>
</dbReference>
<keyword evidence="6" id="KW-1185">Reference proteome</keyword>
<feature type="transmembrane region" description="Helical" evidence="2">
    <location>
        <begin position="803"/>
        <end position="822"/>
    </location>
</feature>
<proteinExistence type="predicted"/>
<protein>
    <submittedName>
        <fullName evidence="5">Uncharacterized protein</fullName>
    </submittedName>
</protein>
<feature type="domain" description="CNA-B" evidence="3">
    <location>
        <begin position="709"/>
        <end position="765"/>
    </location>
</feature>
<dbReference type="AlphaFoldDB" id="D4LAP7"/>
<dbReference type="InterPro" id="IPR026588">
    <property type="entry name" value="Choice_anch_A"/>
</dbReference>
<feature type="transmembrane region" description="Helical" evidence="2">
    <location>
        <begin position="21"/>
        <end position="42"/>
    </location>
</feature>
<keyword evidence="2" id="KW-0472">Membrane</keyword>
<evidence type="ECO:0000259" key="4">
    <source>
        <dbReference type="Pfam" id="PF20597"/>
    </source>
</evidence>
<gene>
    <name evidence="5" type="ordered locus">RUM_04620</name>
</gene>
<reference evidence="5" key="2">
    <citation type="submission" date="2010-03" db="EMBL/GenBank/DDBJ databases">
        <authorList>
            <person name="Pajon A."/>
        </authorList>
    </citation>
    <scope>NUCLEOTIDE SEQUENCE</scope>
    <source>
        <strain evidence="5">Type strain: 18P13</strain>
    </source>
</reference>
<organism evidence="5 6">
    <name type="scientific">Ruminococcus champanellensis (strain DSM 18848 / JCM 17042 / KCTC 15320 / 18P13)</name>
    <dbReference type="NCBI Taxonomy" id="213810"/>
    <lineage>
        <taxon>Bacteria</taxon>
        <taxon>Bacillati</taxon>
        <taxon>Bacillota</taxon>
        <taxon>Clostridia</taxon>
        <taxon>Eubacteriales</taxon>
        <taxon>Oscillospiraceae</taxon>
        <taxon>Ruminococcus</taxon>
    </lineage>
</organism>
<feature type="domain" description="Choice-of-anchor A" evidence="4">
    <location>
        <begin position="62"/>
        <end position="358"/>
    </location>
</feature>
<dbReference type="Gene3D" id="2.60.40.1140">
    <property type="entry name" value="Collagen-binding surface protein Cna, B-type domain"/>
    <property type="match status" value="2"/>
</dbReference>
<evidence type="ECO:0000313" key="5">
    <source>
        <dbReference type="EMBL" id="CBL16692.1"/>
    </source>
</evidence>